<organism evidence="2">
    <name type="scientific">Timema californicum</name>
    <name type="common">California timema</name>
    <name type="synonym">Walking stick</name>
    <dbReference type="NCBI Taxonomy" id="61474"/>
    <lineage>
        <taxon>Eukaryota</taxon>
        <taxon>Metazoa</taxon>
        <taxon>Ecdysozoa</taxon>
        <taxon>Arthropoda</taxon>
        <taxon>Hexapoda</taxon>
        <taxon>Insecta</taxon>
        <taxon>Pterygota</taxon>
        <taxon>Neoptera</taxon>
        <taxon>Polyneoptera</taxon>
        <taxon>Phasmatodea</taxon>
        <taxon>Timematodea</taxon>
        <taxon>Timematoidea</taxon>
        <taxon>Timematidae</taxon>
        <taxon>Timema</taxon>
    </lineage>
</organism>
<dbReference type="EMBL" id="OE179627">
    <property type="protein sequence ID" value="CAD7569295.1"/>
    <property type="molecule type" value="Genomic_DNA"/>
</dbReference>
<proteinExistence type="predicted"/>
<dbReference type="AlphaFoldDB" id="A0A7R9IYH0"/>
<protein>
    <submittedName>
        <fullName evidence="2">(California timema) hypothetical protein</fullName>
    </submittedName>
</protein>
<feature type="chain" id="PRO_5030867723" evidence="1">
    <location>
        <begin position="22"/>
        <end position="238"/>
    </location>
</feature>
<feature type="signal peptide" evidence="1">
    <location>
        <begin position="1"/>
        <end position="21"/>
    </location>
</feature>
<evidence type="ECO:0000256" key="1">
    <source>
        <dbReference type="SAM" id="SignalP"/>
    </source>
</evidence>
<name>A0A7R9IYH0_TIMCA</name>
<sequence length="238" mass="25978">MTTILRVVCLLLPYSVPMLLALPTPVEQSGNYYTPGVVTAPLVDISPDGQVDVITGPTIVTASLVDVEPYGDVTSNKEKRSQELLYPSATPAGSSYSNVKLERARPEVEGQSILNQKPLSKVQMVLLKFINPVPIVDNIKEEDKYGNTGAKFNRIGRGFVDGVSAITSFFSTAADSVQFSPVVMGRNSSLTGASSHKLAHSKESFMKSRSYESYRSPHCWLAPNPFTPYLSKNLMSER</sequence>
<reference evidence="2" key="1">
    <citation type="submission" date="2020-11" db="EMBL/GenBank/DDBJ databases">
        <authorList>
            <person name="Tran Van P."/>
        </authorList>
    </citation>
    <scope>NUCLEOTIDE SEQUENCE</scope>
</reference>
<gene>
    <name evidence="2" type="ORF">TCMB3V08_LOCUS2038</name>
</gene>
<evidence type="ECO:0000313" key="2">
    <source>
        <dbReference type="EMBL" id="CAD7569295.1"/>
    </source>
</evidence>
<keyword evidence="1" id="KW-0732">Signal</keyword>
<accession>A0A7R9IYH0</accession>